<comment type="caution">
    <text evidence="1">The sequence shown here is derived from an EMBL/GenBank/DDBJ whole genome shotgun (WGS) entry which is preliminary data.</text>
</comment>
<accession>A0ABW3JAG0</accession>
<evidence type="ECO:0008006" key="3">
    <source>
        <dbReference type="Google" id="ProtNLM"/>
    </source>
</evidence>
<dbReference type="EMBL" id="JBHTJO010000001">
    <property type="protein sequence ID" value="MFD0986748.1"/>
    <property type="molecule type" value="Genomic_DNA"/>
</dbReference>
<dbReference type="RefSeq" id="WP_379087449.1">
    <property type="nucleotide sequence ID" value="NZ_JBHTJO010000001.1"/>
</dbReference>
<keyword evidence="2" id="KW-1185">Reference proteome</keyword>
<gene>
    <name evidence="1" type="ORF">ACFQ2F_06515</name>
</gene>
<proteinExistence type="predicted"/>
<name>A0ABW3JAG0_9HYPH</name>
<dbReference type="Proteomes" id="UP001597102">
    <property type="component" value="Unassembled WGS sequence"/>
</dbReference>
<sequence>MNYPAGYNPEFEAAERWRPGRLWSLLDMLRFHADKFVNLLNLLNLIENLLTDPESFFQTEGNTQLAVERLTELETLLQALRLNVSLKKAQQLKMLMAGGNAEMGLLAKSYCEQLRERIEHELDGKALYFVSNNARLLDSDEPAFGQRVDECFPSARFDIEEAGKCLALSRGTAAVMHLMRAAEVGLGCLASALKVDASNENWNSLLNDIEKEIRSRTAATHGQDWKDREEPFFTESATHFRLMKNAWRNHAAHARVKYTTEEAGEIYQSVRAFMRHLSKRLREPSEVPLDYGDLSRLVAEAIRNNEQAE</sequence>
<evidence type="ECO:0000313" key="2">
    <source>
        <dbReference type="Proteomes" id="UP001597102"/>
    </source>
</evidence>
<evidence type="ECO:0000313" key="1">
    <source>
        <dbReference type="EMBL" id="MFD0986748.1"/>
    </source>
</evidence>
<protein>
    <recommendedName>
        <fullName evidence="3">HEPN AbiU2-like domain-containing protein</fullName>
    </recommendedName>
</protein>
<organism evidence="1 2">
    <name type="scientific">Methyloligella solikamskensis</name>
    <dbReference type="NCBI Taxonomy" id="1177756"/>
    <lineage>
        <taxon>Bacteria</taxon>
        <taxon>Pseudomonadati</taxon>
        <taxon>Pseudomonadota</taxon>
        <taxon>Alphaproteobacteria</taxon>
        <taxon>Hyphomicrobiales</taxon>
        <taxon>Hyphomicrobiaceae</taxon>
        <taxon>Methyloligella</taxon>
    </lineage>
</organism>
<reference evidence="2" key="1">
    <citation type="journal article" date="2019" name="Int. J. Syst. Evol. Microbiol.">
        <title>The Global Catalogue of Microorganisms (GCM) 10K type strain sequencing project: providing services to taxonomists for standard genome sequencing and annotation.</title>
        <authorList>
            <consortium name="The Broad Institute Genomics Platform"/>
            <consortium name="The Broad Institute Genome Sequencing Center for Infectious Disease"/>
            <person name="Wu L."/>
            <person name="Ma J."/>
        </authorList>
    </citation>
    <scope>NUCLEOTIDE SEQUENCE [LARGE SCALE GENOMIC DNA]</scope>
    <source>
        <strain evidence="2">CCUG 61697</strain>
    </source>
</reference>